<sequence length="324" mass="35254">MAYINLWNPSKAQLDFISALIISYLLGIVHGVTPDEHTWPITFSYAVGTYSTKGGAKAGLIFSSGFTLQRAILSELAFLALASIFMTTQAFGITYIFVGLAMAAAGLYIAKRGKYFHVHYLQRKLESLFRIHSGSPEEQEKELQHTRNPLEAQTQDPLRPVPLRLTFLHGLIAGFGFGAFALIIYTVLAPSMPSAYLGFVPGLLFGLGTMTMQAAYGAGFGTWLRRSKHLTEKGIAYVGRSISRYVLAYGGFAFIVAGASILAFPQLLNYGIVTPIKVHNLHDLGIGFFLVIGSVAIIGAIGYMRSVKKAIQLGYTVKENPGTE</sequence>
<evidence type="ECO:0000256" key="1">
    <source>
        <dbReference type="SAM" id="Phobius"/>
    </source>
</evidence>
<organism evidence="2 3">
    <name type="scientific">Candidatus Marsarchaeota G2 archaeon BE_D</name>
    <dbReference type="NCBI Taxonomy" id="1978158"/>
    <lineage>
        <taxon>Archaea</taxon>
        <taxon>Candidatus Marsarchaeota</taxon>
        <taxon>Candidatus Marsarchaeota group 2</taxon>
    </lineage>
</organism>
<dbReference type="EMBL" id="NEXF01000581">
    <property type="protein sequence ID" value="PSO06146.1"/>
    <property type="molecule type" value="Genomic_DNA"/>
</dbReference>
<keyword evidence="1" id="KW-0472">Membrane</keyword>
<evidence type="ECO:0008006" key="4">
    <source>
        <dbReference type="Google" id="ProtNLM"/>
    </source>
</evidence>
<evidence type="ECO:0000313" key="2">
    <source>
        <dbReference type="EMBL" id="PSO06146.1"/>
    </source>
</evidence>
<gene>
    <name evidence="2" type="ORF">B9Q04_17545</name>
</gene>
<protein>
    <recommendedName>
        <fullName evidence="4">Urease accessory protein UreH-like transmembrane domain-containing protein</fullName>
    </recommendedName>
</protein>
<evidence type="ECO:0000313" key="3">
    <source>
        <dbReference type="Proteomes" id="UP000242015"/>
    </source>
</evidence>
<feature type="transmembrane region" description="Helical" evidence="1">
    <location>
        <begin position="76"/>
        <end position="109"/>
    </location>
</feature>
<keyword evidence="1" id="KW-0812">Transmembrane</keyword>
<dbReference type="AlphaFoldDB" id="A0A2R6C5Y7"/>
<accession>A0A2R6C5Y7</accession>
<dbReference type="Proteomes" id="UP000242015">
    <property type="component" value="Unassembled WGS sequence"/>
</dbReference>
<comment type="caution">
    <text evidence="2">The sequence shown here is derived from an EMBL/GenBank/DDBJ whole genome shotgun (WGS) entry which is preliminary data.</text>
</comment>
<feature type="transmembrane region" description="Helical" evidence="1">
    <location>
        <begin position="167"/>
        <end position="188"/>
    </location>
</feature>
<feature type="transmembrane region" description="Helical" evidence="1">
    <location>
        <begin position="200"/>
        <end position="224"/>
    </location>
</feature>
<proteinExistence type="predicted"/>
<reference evidence="2 3" key="1">
    <citation type="submission" date="2017-04" db="EMBL/GenBank/DDBJ databases">
        <title>Novel microbial lineages endemic to geothermal iron-oxide mats fill important gaps in the evolutionary history of Archaea.</title>
        <authorList>
            <person name="Jay Z.J."/>
            <person name="Beam J.P."/>
            <person name="Dlakic M."/>
            <person name="Rusch D.B."/>
            <person name="Kozubal M.A."/>
            <person name="Inskeep W.P."/>
        </authorList>
    </citation>
    <scope>NUCLEOTIDE SEQUENCE [LARGE SCALE GENOMIC DNA]</scope>
    <source>
        <strain evidence="2">BE_D</strain>
    </source>
</reference>
<name>A0A2R6C5Y7_9ARCH</name>
<feature type="transmembrane region" description="Helical" evidence="1">
    <location>
        <begin position="245"/>
        <end position="264"/>
    </location>
</feature>
<feature type="transmembrane region" description="Helical" evidence="1">
    <location>
        <begin position="284"/>
        <end position="304"/>
    </location>
</feature>
<keyword evidence="1" id="KW-1133">Transmembrane helix</keyword>
<feature type="transmembrane region" description="Helical" evidence="1">
    <location>
        <begin position="12"/>
        <end position="32"/>
    </location>
</feature>